<name>A0A9P9EIU7_9HYPO</name>
<dbReference type="AlphaFoldDB" id="A0A9P9EIU7"/>
<dbReference type="GO" id="GO:0004523">
    <property type="term" value="F:RNA-DNA hybrid ribonuclease activity"/>
    <property type="evidence" value="ECO:0007669"/>
    <property type="project" value="InterPro"/>
</dbReference>
<dbReference type="OrthoDB" id="245563at2759"/>
<evidence type="ECO:0000313" key="3">
    <source>
        <dbReference type="Proteomes" id="UP000717696"/>
    </source>
</evidence>
<dbReference type="GO" id="GO:0003676">
    <property type="term" value="F:nucleic acid binding"/>
    <property type="evidence" value="ECO:0007669"/>
    <property type="project" value="InterPro"/>
</dbReference>
<dbReference type="InterPro" id="IPR036397">
    <property type="entry name" value="RNaseH_sf"/>
</dbReference>
<evidence type="ECO:0000259" key="1">
    <source>
        <dbReference type="PROSITE" id="PS50879"/>
    </source>
</evidence>
<gene>
    <name evidence="2" type="ORF">B0J13DRAFT_447074</name>
</gene>
<feature type="non-terminal residue" evidence="2">
    <location>
        <position position="1"/>
    </location>
</feature>
<dbReference type="SUPFAM" id="SSF53098">
    <property type="entry name" value="Ribonuclease H-like"/>
    <property type="match status" value="1"/>
</dbReference>
<dbReference type="PROSITE" id="PS50879">
    <property type="entry name" value="RNASE_H_1"/>
    <property type="match status" value="1"/>
</dbReference>
<feature type="domain" description="RNase H type-1" evidence="1">
    <location>
        <begin position="1"/>
        <end position="77"/>
    </location>
</feature>
<proteinExistence type="predicted"/>
<keyword evidence="3" id="KW-1185">Reference proteome</keyword>
<protein>
    <submittedName>
        <fullName evidence="2">Ribonuclease H-like domain-containing protein</fullName>
    </submittedName>
</protein>
<evidence type="ECO:0000313" key="2">
    <source>
        <dbReference type="EMBL" id="KAH7140349.1"/>
    </source>
</evidence>
<accession>A0A9P9EIU7</accession>
<reference evidence="2" key="1">
    <citation type="journal article" date="2021" name="Nat. Commun.">
        <title>Genetic determinants of endophytism in the Arabidopsis root mycobiome.</title>
        <authorList>
            <person name="Mesny F."/>
            <person name="Miyauchi S."/>
            <person name="Thiergart T."/>
            <person name="Pickel B."/>
            <person name="Atanasova L."/>
            <person name="Karlsson M."/>
            <person name="Huettel B."/>
            <person name="Barry K.W."/>
            <person name="Haridas S."/>
            <person name="Chen C."/>
            <person name="Bauer D."/>
            <person name="Andreopoulos W."/>
            <person name="Pangilinan J."/>
            <person name="LaButti K."/>
            <person name="Riley R."/>
            <person name="Lipzen A."/>
            <person name="Clum A."/>
            <person name="Drula E."/>
            <person name="Henrissat B."/>
            <person name="Kohler A."/>
            <person name="Grigoriev I.V."/>
            <person name="Martin F.M."/>
            <person name="Hacquard S."/>
        </authorList>
    </citation>
    <scope>NUCLEOTIDE SEQUENCE</scope>
    <source>
        <strain evidence="2">MPI-CAGE-AT-0021</strain>
    </source>
</reference>
<dbReference type="InterPro" id="IPR012337">
    <property type="entry name" value="RNaseH-like_sf"/>
</dbReference>
<sequence length="90" mass="10306">IKSDSAYIVNGMTGLVDKWLKNGWLTAKKRPVKNRNLWEDMLLMLTSLHTFGVHVDFWHVPREENRDADLLARQGVSCGLIYTNEGLCDC</sequence>
<dbReference type="EMBL" id="JAGMUU010000013">
    <property type="protein sequence ID" value="KAH7140349.1"/>
    <property type="molecule type" value="Genomic_DNA"/>
</dbReference>
<dbReference type="Gene3D" id="3.30.420.10">
    <property type="entry name" value="Ribonuclease H-like superfamily/Ribonuclease H"/>
    <property type="match status" value="1"/>
</dbReference>
<organism evidence="2 3">
    <name type="scientific">Dactylonectria estremocensis</name>
    <dbReference type="NCBI Taxonomy" id="1079267"/>
    <lineage>
        <taxon>Eukaryota</taxon>
        <taxon>Fungi</taxon>
        <taxon>Dikarya</taxon>
        <taxon>Ascomycota</taxon>
        <taxon>Pezizomycotina</taxon>
        <taxon>Sordariomycetes</taxon>
        <taxon>Hypocreomycetidae</taxon>
        <taxon>Hypocreales</taxon>
        <taxon>Nectriaceae</taxon>
        <taxon>Dactylonectria</taxon>
    </lineage>
</organism>
<dbReference type="Proteomes" id="UP000717696">
    <property type="component" value="Unassembled WGS sequence"/>
</dbReference>
<dbReference type="InterPro" id="IPR002156">
    <property type="entry name" value="RNaseH_domain"/>
</dbReference>
<dbReference type="Pfam" id="PF00075">
    <property type="entry name" value="RNase_H"/>
    <property type="match status" value="1"/>
</dbReference>
<comment type="caution">
    <text evidence="2">The sequence shown here is derived from an EMBL/GenBank/DDBJ whole genome shotgun (WGS) entry which is preliminary data.</text>
</comment>